<sequence>MIMNMGHWLLTLFFSSLALGQNAQNESLQACGDAYYYPSKYTCYDTNFLCPVLSGQPTLRCGPDCYLPSMYSCTNDHLVYPPSNSSSSTSSNCSTEARTLHLSSPPYENYFYSDCNSATQVVVTSPQPDSDLTLISPRLIVAWPAGNSGIVLYFQPENGVNGTLGIQLLNSTSSTPLGQIFDDGNGGNATVGISTEIEFNSSAVLSVAILGSIRTIRDFTEGPSLLRPDIQDAVKYSSAQDRVEVSRLWLDNVTTTSISFISGGNQTVQLNNSTVTFEAGTYTFNASFDYPQLTQLTPQEVLSPASANLITQSPMQTESLSSLSYTSKLTAGAWRFLTYFGRDSMISALLLEPVLSEGKGGAIEAVIAGVLERINRTDGSVCHEETIGDYATWMNLQNNITSTAPLCDYKMIDSDYYLPVLMDRYFLQNPTGSARTPDFLSTTASFFPENSNLTYLDLAKINANKIVTLAAPFAAPGNQTIDNLMHLKDGQIVGEWRDSTYGIGGGRIPFDVNTALTPAALRSIASLSRGGILDFNATLIDSYAQVWEDSTLQFFEINIPLSSAKSLLQTYANTSGTPSLDPQTSFLDADVTFHALSLDGNDNLSQVAVMNTDSCFRHFLLNTTNQAQLTSFLNSTATNIRRRFPAGLMTDVGMLVANPAYGGGPIYAANWTTSAYHGTVVWSWQLAMMGRGLELQLARCNSSSIPEFCGTGVYANVKEAYNVLWDSIEANEEHLSIEVWSWTYGNGTFEYIDLGALPPPPGTGATESDIVQLWSLTFLAVTRDEGL</sequence>
<dbReference type="InParanoid" id="A0A132B1Z5"/>
<dbReference type="GeneID" id="28821050"/>
<dbReference type="EMBL" id="KQ947447">
    <property type="protein sequence ID" value="KUJ06406.1"/>
    <property type="molecule type" value="Genomic_DNA"/>
</dbReference>
<protein>
    <submittedName>
        <fullName evidence="3">Glycogen debranching enzyme</fullName>
    </submittedName>
</protein>
<keyword evidence="4" id="KW-1185">Reference proteome</keyword>
<name>A0A132B1Z5_MOLSC</name>
<gene>
    <name evidence="3" type="ORF">LY89DRAFT_633012</name>
</gene>
<keyword evidence="1" id="KW-0732">Signal</keyword>
<dbReference type="KEGG" id="psco:LY89DRAFT_633012"/>
<evidence type="ECO:0000313" key="4">
    <source>
        <dbReference type="Proteomes" id="UP000070700"/>
    </source>
</evidence>
<evidence type="ECO:0000313" key="3">
    <source>
        <dbReference type="EMBL" id="KUJ06406.1"/>
    </source>
</evidence>
<evidence type="ECO:0000256" key="1">
    <source>
        <dbReference type="SAM" id="SignalP"/>
    </source>
</evidence>
<dbReference type="Proteomes" id="UP000070700">
    <property type="component" value="Unassembled WGS sequence"/>
</dbReference>
<feature type="non-terminal residue" evidence="3">
    <location>
        <position position="787"/>
    </location>
</feature>
<reference evidence="3 4" key="1">
    <citation type="submission" date="2015-10" db="EMBL/GenBank/DDBJ databases">
        <title>Full genome of DAOMC 229536 Phialocephala scopiformis, a fungal endophyte of spruce producing the potent anti-insectan compound rugulosin.</title>
        <authorList>
            <consortium name="DOE Joint Genome Institute"/>
            <person name="Walker A.K."/>
            <person name="Frasz S.L."/>
            <person name="Seifert K.A."/>
            <person name="Miller J.D."/>
            <person name="Mondo S.J."/>
            <person name="Labutti K."/>
            <person name="Lipzen A."/>
            <person name="Dockter R."/>
            <person name="Kennedy M."/>
            <person name="Grigoriev I.V."/>
            <person name="Spatafora J.W."/>
        </authorList>
    </citation>
    <scope>NUCLEOTIDE SEQUENCE [LARGE SCALE GENOMIC DNA]</scope>
    <source>
        <strain evidence="3 4">CBS 120377</strain>
    </source>
</reference>
<dbReference type="InterPro" id="IPR018909">
    <property type="entry name" value="Eng1_septum"/>
</dbReference>
<dbReference type="GO" id="GO:0030246">
    <property type="term" value="F:carbohydrate binding"/>
    <property type="evidence" value="ECO:0007669"/>
    <property type="project" value="InterPro"/>
</dbReference>
<dbReference type="RefSeq" id="XP_018060761.1">
    <property type="nucleotide sequence ID" value="XM_018211324.1"/>
</dbReference>
<feature type="chain" id="PRO_5007287761" evidence="1">
    <location>
        <begin position="21"/>
        <end position="787"/>
    </location>
</feature>
<dbReference type="OrthoDB" id="2591256at2759"/>
<proteinExistence type="predicted"/>
<feature type="domain" description="Endo-1,3(4)-beta-glucanase 1 carbohydrate binding" evidence="2">
    <location>
        <begin position="31"/>
        <end position="78"/>
    </location>
</feature>
<feature type="signal peptide" evidence="1">
    <location>
        <begin position="1"/>
        <end position="20"/>
    </location>
</feature>
<accession>A0A132B1Z5</accession>
<dbReference type="AlphaFoldDB" id="A0A132B1Z5"/>
<evidence type="ECO:0000259" key="2">
    <source>
        <dbReference type="Pfam" id="PF10645"/>
    </source>
</evidence>
<organism evidence="3 4">
    <name type="scientific">Mollisia scopiformis</name>
    <name type="common">Conifer needle endophyte fungus</name>
    <name type="synonym">Phialocephala scopiformis</name>
    <dbReference type="NCBI Taxonomy" id="149040"/>
    <lineage>
        <taxon>Eukaryota</taxon>
        <taxon>Fungi</taxon>
        <taxon>Dikarya</taxon>
        <taxon>Ascomycota</taxon>
        <taxon>Pezizomycotina</taxon>
        <taxon>Leotiomycetes</taxon>
        <taxon>Helotiales</taxon>
        <taxon>Mollisiaceae</taxon>
        <taxon>Mollisia</taxon>
    </lineage>
</organism>
<dbReference type="Pfam" id="PF10645">
    <property type="entry name" value="Carb_bind"/>
    <property type="match status" value="1"/>
</dbReference>